<keyword evidence="2" id="KW-1185">Reference proteome</keyword>
<dbReference type="Proteomes" id="UP000294927">
    <property type="component" value="Unassembled WGS sequence"/>
</dbReference>
<dbReference type="Gene3D" id="3.30.70.100">
    <property type="match status" value="1"/>
</dbReference>
<reference evidence="1 2" key="1">
    <citation type="submission" date="2019-03" db="EMBL/GenBank/DDBJ databases">
        <title>Genomic Encyclopedia of Archaeal and Bacterial Type Strains, Phase II (KMG-II): from individual species to whole genera.</title>
        <authorList>
            <person name="Goeker M."/>
        </authorList>
    </citation>
    <scope>NUCLEOTIDE SEQUENCE [LARGE SCALE GENOMIC DNA]</scope>
    <source>
        <strain evidence="1 2">DSM 45499</strain>
    </source>
</reference>
<dbReference type="RefSeq" id="WP_133901664.1">
    <property type="nucleotide sequence ID" value="NZ_SOCP01000002.1"/>
</dbReference>
<protein>
    <recommendedName>
        <fullName evidence="3">Antibiotic biosynthesis monooxygenase</fullName>
    </recommendedName>
</protein>
<gene>
    <name evidence="1" type="ORF">CLV71_102484</name>
</gene>
<evidence type="ECO:0000313" key="2">
    <source>
        <dbReference type="Proteomes" id="UP000294927"/>
    </source>
</evidence>
<dbReference type="InterPro" id="IPR011008">
    <property type="entry name" value="Dimeric_a/b-barrel"/>
</dbReference>
<accession>A0A4R7W469</accession>
<evidence type="ECO:0000313" key="1">
    <source>
        <dbReference type="EMBL" id="TDV56417.1"/>
    </source>
</evidence>
<evidence type="ECO:0008006" key="3">
    <source>
        <dbReference type="Google" id="ProtNLM"/>
    </source>
</evidence>
<name>A0A4R7W469_9PSEU</name>
<dbReference type="AlphaFoldDB" id="A0A4R7W469"/>
<dbReference type="OrthoDB" id="5192004at2"/>
<dbReference type="EMBL" id="SOCP01000002">
    <property type="protein sequence ID" value="TDV56417.1"/>
    <property type="molecule type" value="Genomic_DNA"/>
</dbReference>
<dbReference type="SUPFAM" id="SSF54909">
    <property type="entry name" value="Dimeric alpha+beta barrel"/>
    <property type="match status" value="1"/>
</dbReference>
<organism evidence="1 2">
    <name type="scientific">Actinophytocola oryzae</name>
    <dbReference type="NCBI Taxonomy" id="502181"/>
    <lineage>
        <taxon>Bacteria</taxon>
        <taxon>Bacillati</taxon>
        <taxon>Actinomycetota</taxon>
        <taxon>Actinomycetes</taxon>
        <taxon>Pseudonocardiales</taxon>
        <taxon>Pseudonocardiaceae</taxon>
    </lineage>
</organism>
<sequence>MHYLNTTRHLITPPTDATIDELMTLLTERIAPSAATLSGLRSISWMLSHDRMTLQAFSGWESAEDLPRAENSDQHVNNGKIINELLGGLAQPQGHSYYRLLGERSF</sequence>
<comment type="caution">
    <text evidence="1">The sequence shown here is derived from an EMBL/GenBank/DDBJ whole genome shotgun (WGS) entry which is preliminary data.</text>
</comment>
<proteinExistence type="predicted"/>